<dbReference type="KEGG" id="mmaa:FR932_08430"/>
<dbReference type="Pfam" id="PF00289">
    <property type="entry name" value="Biotin_carb_N"/>
    <property type="match status" value="1"/>
</dbReference>
<evidence type="ECO:0000256" key="6">
    <source>
        <dbReference type="ARBA" id="ARBA00022598"/>
    </source>
</evidence>
<dbReference type="InterPro" id="IPR011054">
    <property type="entry name" value="Rudment_hybrid_motif"/>
</dbReference>
<comment type="cofactor">
    <cofactor evidence="1">
        <name>biotin</name>
        <dbReference type="ChEBI" id="CHEBI:57586"/>
    </cofactor>
</comment>
<dbReference type="NCBIfam" id="NF006367">
    <property type="entry name" value="PRK08591.1"/>
    <property type="match status" value="1"/>
</dbReference>
<dbReference type="SMART" id="SM00878">
    <property type="entry name" value="Biotin_carb_C"/>
    <property type="match status" value="1"/>
</dbReference>
<keyword evidence="17" id="KW-1185">Reference proteome</keyword>
<evidence type="ECO:0000259" key="14">
    <source>
        <dbReference type="PROSITE" id="PS50975"/>
    </source>
</evidence>
<dbReference type="SUPFAM" id="SSF51230">
    <property type="entry name" value="Single hybrid motif"/>
    <property type="match status" value="1"/>
</dbReference>
<organism evidence="16 17">
    <name type="scientific">Moritella marina ATCC 15381</name>
    <dbReference type="NCBI Taxonomy" id="1202962"/>
    <lineage>
        <taxon>Bacteria</taxon>
        <taxon>Pseudomonadati</taxon>
        <taxon>Pseudomonadota</taxon>
        <taxon>Gammaproteobacteria</taxon>
        <taxon>Alteromonadales</taxon>
        <taxon>Moritellaceae</taxon>
        <taxon>Moritella</taxon>
    </lineage>
</organism>
<dbReference type="PANTHER" id="PTHR18866">
    <property type="entry name" value="CARBOXYLASE:PYRUVATE/ACETYL-COA/PROPIONYL-COA CARBOXYLASE"/>
    <property type="match status" value="1"/>
</dbReference>
<dbReference type="GO" id="GO:0004075">
    <property type="term" value="F:biotin carboxylase activity"/>
    <property type="evidence" value="ECO:0007669"/>
    <property type="project" value="UniProtKB-EC"/>
</dbReference>
<evidence type="ECO:0000256" key="9">
    <source>
        <dbReference type="ARBA" id="ARBA00023267"/>
    </source>
</evidence>
<dbReference type="PANTHER" id="PTHR18866:SF33">
    <property type="entry name" value="METHYLCROTONOYL-COA CARBOXYLASE SUBUNIT ALPHA, MITOCHONDRIAL-RELATED"/>
    <property type="match status" value="1"/>
</dbReference>
<name>A0A5J6WII1_MORMI</name>
<dbReference type="InterPro" id="IPR016185">
    <property type="entry name" value="PreATP-grasp_dom_sf"/>
</dbReference>
<dbReference type="CDD" id="cd06850">
    <property type="entry name" value="biotinyl_domain"/>
    <property type="match status" value="1"/>
</dbReference>
<evidence type="ECO:0000256" key="10">
    <source>
        <dbReference type="ARBA" id="ARBA00033786"/>
    </source>
</evidence>
<keyword evidence="6" id="KW-0436">Ligase</keyword>
<dbReference type="InterPro" id="IPR011761">
    <property type="entry name" value="ATP-grasp"/>
</dbReference>
<evidence type="ECO:0000313" key="17">
    <source>
        <dbReference type="Proteomes" id="UP000327424"/>
    </source>
</evidence>
<dbReference type="InterPro" id="IPR000089">
    <property type="entry name" value="Biotin_lipoyl"/>
</dbReference>
<dbReference type="OrthoDB" id="9763189at2"/>
<dbReference type="InterPro" id="IPR011764">
    <property type="entry name" value="Biotin_carboxylation_dom"/>
</dbReference>
<sequence length="716" mass="78428">MPHQGSAPSLLSRLFNKVLIANRGEIACRIIETAQRLGITCVAIYSAADANARHVKMADEAFYLGPAPATESYLNSQRILDIAQQANVQAIHPGYGFLSENAAFAQACADQGFIFIGPSVDAITTMGSKSAAKVIMTAANVPLVPGYHGKAQDEPTLQQQSQDIGYPQLLKAVYGGGGKGMRIVYNAEEFSQALATTKHEAMASFGNDDMLIERYLTKTRHVEIQIFSDSHGNCIYLSQRDCSIQRRHQKVLEEAPAPALPQAIQVAMGETAVAAAQAINYQGAGTVEFLYDEQGQFYFMEMNTRLQVEHPVTEMITGLDLVEWQLYIANGAPLPLTQTQVKITGHAIEVRIYAEDTDKDFIPASGRIAFLNQPSASRHVRIDTGVVASDEISPYYDPMIAKLIVWDHTRDLAIVRLQTALANYKIAGIKTNIGFLTQLSHVPALQKAELNTDFLQTHAALLSVVPENINYALLFAALALQLQAKQSKSDTYTLDNAINNSIKDSNSPWAQTTGWRLNQLAINTIKLATAHNEQNKEQEQHQYSLDVTTLTQGYQIKLHSYANEPQEYQVHCELLGNELTAFIDGHRVQATVVVSALQVTIFYAGNTCLLFRKTAKQITPQPVMQNRTSTTNINTAVDTKITAPMNGVIVSVLCQPKQVVEAGEPLVVMEAMKMECNITAPTAGTITAVCYQDGDMVEDGAELIQLTPSPILDNKE</sequence>
<evidence type="ECO:0000256" key="11">
    <source>
        <dbReference type="ARBA" id="ARBA00048600"/>
    </source>
</evidence>
<dbReference type="InterPro" id="IPR005482">
    <property type="entry name" value="Biotin_COase_C"/>
</dbReference>
<feature type="domain" description="ATP-grasp" evidence="14">
    <location>
        <begin position="133"/>
        <end position="330"/>
    </location>
</feature>
<protein>
    <recommendedName>
        <fullName evidence="5">Biotin carboxylase</fullName>
    </recommendedName>
    <alternativeName>
        <fullName evidence="10">Acetyl-coenzyme A carboxylase biotin carboxylase subunit A</fullName>
    </alternativeName>
</protein>
<dbReference type="Gene3D" id="2.40.50.100">
    <property type="match status" value="1"/>
</dbReference>
<evidence type="ECO:0000256" key="2">
    <source>
        <dbReference type="ARBA" id="ARBA00003761"/>
    </source>
</evidence>
<dbReference type="RefSeq" id="WP_019441084.1">
    <property type="nucleotide sequence ID" value="NZ_ALOE01000013.1"/>
</dbReference>
<dbReference type="FunFam" id="3.30.1490.20:FF:000003">
    <property type="entry name" value="acetyl-CoA carboxylase isoform X1"/>
    <property type="match status" value="1"/>
</dbReference>
<dbReference type="PROSITE" id="PS50968">
    <property type="entry name" value="BIOTINYL_LIPOYL"/>
    <property type="match status" value="1"/>
</dbReference>
<dbReference type="FunFam" id="3.30.470.20:FF:000028">
    <property type="entry name" value="Methylcrotonoyl-CoA carboxylase subunit alpha, mitochondrial"/>
    <property type="match status" value="1"/>
</dbReference>
<dbReference type="FunFam" id="3.40.50.20:FF:000010">
    <property type="entry name" value="Propionyl-CoA carboxylase subunit alpha"/>
    <property type="match status" value="1"/>
</dbReference>
<evidence type="ECO:0000256" key="5">
    <source>
        <dbReference type="ARBA" id="ARBA00017242"/>
    </source>
</evidence>
<dbReference type="Gene3D" id="3.30.700.40">
    <property type="match status" value="1"/>
</dbReference>
<evidence type="ECO:0000256" key="8">
    <source>
        <dbReference type="ARBA" id="ARBA00022840"/>
    </source>
</evidence>
<dbReference type="InterPro" id="IPR001882">
    <property type="entry name" value="Biotin_BS"/>
</dbReference>
<dbReference type="Pfam" id="PF00364">
    <property type="entry name" value="Biotin_lipoyl"/>
    <property type="match status" value="1"/>
</dbReference>
<dbReference type="InterPro" id="IPR005479">
    <property type="entry name" value="CPAse_ATP-bd"/>
</dbReference>
<reference evidence="16 17" key="1">
    <citation type="submission" date="2019-09" db="EMBL/GenBank/DDBJ databases">
        <title>Hybrid Assembly of the complete Genome of the Deep-Sea Bacterium Moritella marina from long Nanopore and Illumina reads.</title>
        <authorList>
            <person name="Magin S."/>
            <person name="Georgoulis A."/>
            <person name="Papadimitriou K."/>
            <person name="Iliakis G."/>
            <person name="Vorgias C.E."/>
        </authorList>
    </citation>
    <scope>NUCLEOTIDE SEQUENCE [LARGE SCALE GENOMIC DNA]</scope>
    <source>
        <strain evidence="16 17">MP-1</strain>
    </source>
</reference>
<accession>A0A5J6WII1</accession>
<keyword evidence="9" id="KW-0092">Biotin</keyword>
<dbReference type="PROSITE" id="PS00867">
    <property type="entry name" value="CPSASE_2"/>
    <property type="match status" value="1"/>
</dbReference>
<gene>
    <name evidence="16" type="ORF">FR932_08430</name>
</gene>
<evidence type="ECO:0000256" key="12">
    <source>
        <dbReference type="PROSITE-ProRule" id="PRU00409"/>
    </source>
</evidence>
<dbReference type="Pfam" id="PF02785">
    <property type="entry name" value="Biotin_carb_C"/>
    <property type="match status" value="1"/>
</dbReference>
<dbReference type="EMBL" id="CP044399">
    <property type="protein sequence ID" value="QFI37876.1"/>
    <property type="molecule type" value="Genomic_DNA"/>
</dbReference>
<evidence type="ECO:0000259" key="15">
    <source>
        <dbReference type="PROSITE" id="PS50979"/>
    </source>
</evidence>
<keyword evidence="8 12" id="KW-0067">ATP-binding</keyword>
<feature type="domain" description="Biotin carboxylation" evidence="15">
    <location>
        <begin position="14"/>
        <end position="460"/>
    </location>
</feature>
<evidence type="ECO:0000256" key="1">
    <source>
        <dbReference type="ARBA" id="ARBA00001953"/>
    </source>
</evidence>
<feature type="domain" description="Lipoyl-binding" evidence="13">
    <location>
        <begin position="630"/>
        <end position="707"/>
    </location>
</feature>
<dbReference type="SUPFAM" id="SSF51246">
    <property type="entry name" value="Rudiment single hybrid motif"/>
    <property type="match status" value="1"/>
</dbReference>
<dbReference type="GO" id="GO:0005524">
    <property type="term" value="F:ATP binding"/>
    <property type="evidence" value="ECO:0007669"/>
    <property type="project" value="UniProtKB-UniRule"/>
</dbReference>
<dbReference type="PROSITE" id="PS00188">
    <property type="entry name" value="BIOTIN"/>
    <property type="match status" value="1"/>
</dbReference>
<dbReference type="PROSITE" id="PS50979">
    <property type="entry name" value="BC"/>
    <property type="match status" value="1"/>
</dbReference>
<comment type="catalytic activity">
    <reaction evidence="11">
        <text>N(6)-biotinyl-L-lysyl-[protein] + hydrogencarbonate + ATP = N(6)-carboxybiotinyl-L-lysyl-[protein] + ADP + phosphate + H(+)</text>
        <dbReference type="Rhea" id="RHEA:13501"/>
        <dbReference type="Rhea" id="RHEA-COMP:10505"/>
        <dbReference type="Rhea" id="RHEA-COMP:10506"/>
        <dbReference type="ChEBI" id="CHEBI:15378"/>
        <dbReference type="ChEBI" id="CHEBI:17544"/>
        <dbReference type="ChEBI" id="CHEBI:30616"/>
        <dbReference type="ChEBI" id="CHEBI:43474"/>
        <dbReference type="ChEBI" id="CHEBI:83144"/>
        <dbReference type="ChEBI" id="CHEBI:83145"/>
        <dbReference type="ChEBI" id="CHEBI:456216"/>
        <dbReference type="EC" id="6.3.4.14"/>
    </reaction>
</comment>
<evidence type="ECO:0000313" key="16">
    <source>
        <dbReference type="EMBL" id="QFI37876.1"/>
    </source>
</evidence>
<keyword evidence="7 12" id="KW-0547">Nucleotide-binding</keyword>
<evidence type="ECO:0000256" key="7">
    <source>
        <dbReference type="ARBA" id="ARBA00022741"/>
    </source>
</evidence>
<evidence type="ECO:0000256" key="3">
    <source>
        <dbReference type="ARBA" id="ARBA00004956"/>
    </source>
</evidence>
<evidence type="ECO:0000256" key="4">
    <source>
        <dbReference type="ARBA" id="ARBA00011750"/>
    </source>
</evidence>
<comment type="function">
    <text evidence="2">This protein is a component of the acetyl coenzyme A carboxylase complex; first, biotin carboxylase catalyzes the carboxylation of the carrier protein and then the transcarboxylase transfers the carboxyl group to form malonyl-CoA.</text>
</comment>
<comment type="subunit">
    <text evidence="4">Acetyl-CoA carboxylase is a heterohexamer of biotin carboxyl carrier protein, biotin carboxylase and the two subunits of carboxyl transferase in a 2:2 complex.</text>
</comment>
<dbReference type="SUPFAM" id="SSF56059">
    <property type="entry name" value="Glutathione synthetase ATP-binding domain-like"/>
    <property type="match status" value="1"/>
</dbReference>
<dbReference type="GO" id="GO:0046872">
    <property type="term" value="F:metal ion binding"/>
    <property type="evidence" value="ECO:0007669"/>
    <property type="project" value="InterPro"/>
</dbReference>
<proteinExistence type="predicted"/>
<comment type="pathway">
    <text evidence="3">Lipid metabolism; malonyl-CoA biosynthesis; malonyl-CoA from acetyl-CoA: step 1/1.</text>
</comment>
<dbReference type="Pfam" id="PF02786">
    <property type="entry name" value="CPSase_L_D2"/>
    <property type="match status" value="1"/>
</dbReference>
<dbReference type="AlphaFoldDB" id="A0A5J6WII1"/>
<dbReference type="SUPFAM" id="SSF52440">
    <property type="entry name" value="PreATP-grasp domain"/>
    <property type="match status" value="1"/>
</dbReference>
<dbReference type="InterPro" id="IPR050856">
    <property type="entry name" value="Biotin_carboxylase_complex"/>
</dbReference>
<dbReference type="Proteomes" id="UP000327424">
    <property type="component" value="Chromosome"/>
</dbReference>
<dbReference type="InterPro" id="IPR005481">
    <property type="entry name" value="BC-like_N"/>
</dbReference>
<dbReference type="InterPro" id="IPR011053">
    <property type="entry name" value="Single_hybrid_motif"/>
</dbReference>
<dbReference type="Gene3D" id="3.30.470.20">
    <property type="entry name" value="ATP-grasp fold, B domain"/>
    <property type="match status" value="1"/>
</dbReference>
<evidence type="ECO:0000259" key="13">
    <source>
        <dbReference type="PROSITE" id="PS50968"/>
    </source>
</evidence>
<dbReference type="PROSITE" id="PS50975">
    <property type="entry name" value="ATP_GRASP"/>
    <property type="match status" value="1"/>
</dbReference>